<feature type="non-terminal residue" evidence="1">
    <location>
        <position position="1"/>
    </location>
</feature>
<reference evidence="1" key="1">
    <citation type="submission" date="2021-06" db="EMBL/GenBank/DDBJ databases">
        <authorList>
            <person name="Kallberg Y."/>
            <person name="Tangrot J."/>
            <person name="Rosling A."/>
        </authorList>
    </citation>
    <scope>NUCLEOTIDE SEQUENCE</scope>
    <source>
        <strain evidence="1">MA453B</strain>
    </source>
</reference>
<feature type="non-terminal residue" evidence="1">
    <location>
        <position position="65"/>
    </location>
</feature>
<comment type="caution">
    <text evidence="1">The sequence shown here is derived from an EMBL/GenBank/DDBJ whole genome shotgun (WGS) entry which is preliminary data.</text>
</comment>
<keyword evidence="2" id="KW-1185">Reference proteome</keyword>
<gene>
    <name evidence="1" type="ORF">DERYTH_LOCUS25027</name>
</gene>
<evidence type="ECO:0000313" key="1">
    <source>
        <dbReference type="EMBL" id="CAG8809105.1"/>
    </source>
</evidence>
<sequence length="65" mass="7697">QQTDLLKSGIHVDVTPSLFKYPSFIKEIKFEALLLNIRDWIFLRHPSEVDRNLILRTLLEVLAEY</sequence>
<organism evidence="1 2">
    <name type="scientific">Dentiscutata erythropus</name>
    <dbReference type="NCBI Taxonomy" id="1348616"/>
    <lineage>
        <taxon>Eukaryota</taxon>
        <taxon>Fungi</taxon>
        <taxon>Fungi incertae sedis</taxon>
        <taxon>Mucoromycota</taxon>
        <taxon>Glomeromycotina</taxon>
        <taxon>Glomeromycetes</taxon>
        <taxon>Diversisporales</taxon>
        <taxon>Gigasporaceae</taxon>
        <taxon>Dentiscutata</taxon>
    </lineage>
</organism>
<protein>
    <submittedName>
        <fullName evidence="1">293_t:CDS:1</fullName>
    </submittedName>
</protein>
<name>A0A9N9K5Y9_9GLOM</name>
<dbReference type="EMBL" id="CAJVPY010044671">
    <property type="protein sequence ID" value="CAG8809105.1"/>
    <property type="molecule type" value="Genomic_DNA"/>
</dbReference>
<proteinExistence type="predicted"/>
<evidence type="ECO:0000313" key="2">
    <source>
        <dbReference type="Proteomes" id="UP000789405"/>
    </source>
</evidence>
<accession>A0A9N9K5Y9</accession>
<dbReference type="AlphaFoldDB" id="A0A9N9K5Y9"/>
<dbReference type="OrthoDB" id="2404637at2759"/>
<dbReference type="Proteomes" id="UP000789405">
    <property type="component" value="Unassembled WGS sequence"/>
</dbReference>